<dbReference type="Pfam" id="PF07980">
    <property type="entry name" value="SusD_RagB"/>
    <property type="match status" value="1"/>
</dbReference>
<dbReference type="InterPro" id="IPR011990">
    <property type="entry name" value="TPR-like_helical_dom_sf"/>
</dbReference>
<keyword evidence="3" id="KW-0732">Signal</keyword>
<comment type="subcellular location">
    <subcellularLocation>
        <location evidence="1">Cell outer membrane</location>
    </subcellularLocation>
</comment>
<evidence type="ECO:0000313" key="8">
    <source>
        <dbReference type="EMBL" id="QOD60213.1"/>
    </source>
</evidence>
<feature type="domain" description="SusD-like N-terminal" evidence="7">
    <location>
        <begin position="22"/>
        <end position="211"/>
    </location>
</feature>
<organism evidence="8 9">
    <name type="scientific">Polaribacter haliotis</name>
    <dbReference type="NCBI Taxonomy" id="1888915"/>
    <lineage>
        <taxon>Bacteria</taxon>
        <taxon>Pseudomonadati</taxon>
        <taxon>Bacteroidota</taxon>
        <taxon>Flavobacteriia</taxon>
        <taxon>Flavobacteriales</taxon>
        <taxon>Flavobacteriaceae</taxon>
    </lineage>
</organism>
<evidence type="ECO:0000256" key="5">
    <source>
        <dbReference type="ARBA" id="ARBA00023237"/>
    </source>
</evidence>
<keyword evidence="5" id="KW-0998">Cell outer membrane</keyword>
<keyword evidence="9" id="KW-1185">Reference proteome</keyword>
<evidence type="ECO:0000256" key="4">
    <source>
        <dbReference type="ARBA" id="ARBA00023136"/>
    </source>
</evidence>
<evidence type="ECO:0000256" key="3">
    <source>
        <dbReference type="ARBA" id="ARBA00022729"/>
    </source>
</evidence>
<dbReference type="SUPFAM" id="SSF48452">
    <property type="entry name" value="TPR-like"/>
    <property type="match status" value="1"/>
</dbReference>
<proteinExistence type="inferred from homology"/>
<accession>A0A7L8ADX3</accession>
<protein>
    <submittedName>
        <fullName evidence="8">RagB/SusD family nutrient uptake outer membrane protein</fullName>
    </submittedName>
</protein>
<dbReference type="Gene3D" id="1.25.40.390">
    <property type="match status" value="1"/>
</dbReference>
<comment type="similarity">
    <text evidence="2">Belongs to the SusD family.</text>
</comment>
<dbReference type="RefSeq" id="WP_088353849.1">
    <property type="nucleotide sequence ID" value="NZ_CP061813.1"/>
</dbReference>
<dbReference type="InterPro" id="IPR033985">
    <property type="entry name" value="SusD-like_N"/>
</dbReference>
<evidence type="ECO:0000259" key="6">
    <source>
        <dbReference type="Pfam" id="PF07980"/>
    </source>
</evidence>
<evidence type="ECO:0000256" key="1">
    <source>
        <dbReference type="ARBA" id="ARBA00004442"/>
    </source>
</evidence>
<dbReference type="InterPro" id="IPR012944">
    <property type="entry name" value="SusD_RagB_dom"/>
</dbReference>
<evidence type="ECO:0000313" key="9">
    <source>
        <dbReference type="Proteomes" id="UP000516764"/>
    </source>
</evidence>
<dbReference type="Pfam" id="PF14322">
    <property type="entry name" value="SusD-like_3"/>
    <property type="match status" value="1"/>
</dbReference>
<reference evidence="8 9" key="1">
    <citation type="journal article" date="2016" name="Int. J. Syst. Evol. Microbiol.">
        <title>Polaribacter haliotis sp. nov., isolated from the gut of abalone Haliotis discus hannai.</title>
        <authorList>
            <person name="Kim Y.O."/>
            <person name="Park I.S."/>
            <person name="Park S."/>
            <person name="Nam B.H."/>
            <person name="Park J.M."/>
            <person name="Kim D.G."/>
            <person name="Yoon J.H."/>
        </authorList>
    </citation>
    <scope>NUCLEOTIDE SEQUENCE [LARGE SCALE GENOMIC DNA]</scope>
    <source>
        <strain evidence="8 9">KCTC 52418</strain>
    </source>
</reference>
<dbReference type="AlphaFoldDB" id="A0A7L8ADX3"/>
<sequence length="536" mass="59647">MKKILVLGILTILFSKCSDFIEEDNRSNETAESFYITASGFETLVNANYAQLKEIYGGDAYVFCAGTDLYAVGSGRGSEPDGLSQYTQLNSSSVGVDQLYTSCYRAINSANTALYYSDLTEKTTNLNQYIGEIKYLRANAYFLLAQTYGGVGILKDFVDSPVLSFNRDSAENVYKLIITDLEESLSAVSNGSYIGRVNKKAVQHLLAKVHLTRAYENFADTNDFATAASYADEAIAGQSLTIPFDELWEPGNELNNETVFSVQYSTASASTDPENLGHKQANWYGPYLGGSENAGDAGWRSYTLLATDFALGLFTEEDERYKATFMTEAFMRYYDAFDVDDTSSLEVRHYYAPQWATPADISAYALAHPEAQIHEWGTYAAGVVSSDYQTIPAKKFDDPKAPFQDDSRVSTRDIILSRLGETYLIAAEAYLNTNKATGLARLNTVRNRAGLTTPLADYDIDILLDERARELFGEYHRWFDLKRTGKLVERASMHNYLVETGNFNGANGELKILRPIPQSALDLNQNKDFPQNAAYQ</sequence>
<evidence type="ECO:0000256" key="2">
    <source>
        <dbReference type="ARBA" id="ARBA00006275"/>
    </source>
</evidence>
<keyword evidence="4" id="KW-0472">Membrane</keyword>
<dbReference type="OrthoDB" id="5694214at2"/>
<evidence type="ECO:0000259" key="7">
    <source>
        <dbReference type="Pfam" id="PF14322"/>
    </source>
</evidence>
<dbReference type="KEGG" id="phal:H9I45_12805"/>
<dbReference type="Proteomes" id="UP000516764">
    <property type="component" value="Chromosome"/>
</dbReference>
<gene>
    <name evidence="8" type="ORF">H9I45_12805</name>
</gene>
<name>A0A7L8ADX3_9FLAO</name>
<dbReference type="EMBL" id="CP061813">
    <property type="protein sequence ID" value="QOD60213.1"/>
    <property type="molecule type" value="Genomic_DNA"/>
</dbReference>
<dbReference type="GO" id="GO:0009279">
    <property type="term" value="C:cell outer membrane"/>
    <property type="evidence" value="ECO:0007669"/>
    <property type="project" value="UniProtKB-SubCell"/>
</dbReference>
<feature type="domain" description="RagB/SusD" evidence="6">
    <location>
        <begin position="312"/>
        <end position="534"/>
    </location>
</feature>